<dbReference type="PIRSF" id="PIRSF001221">
    <property type="entry name" value="Amidase_fungi"/>
    <property type="match status" value="1"/>
</dbReference>
<dbReference type="GO" id="GO:0012505">
    <property type="term" value="C:endomembrane system"/>
    <property type="evidence" value="ECO:0007669"/>
    <property type="project" value="TreeGrafter"/>
</dbReference>
<evidence type="ECO:0000259" key="3">
    <source>
        <dbReference type="Pfam" id="PF01425"/>
    </source>
</evidence>
<dbReference type="Gene3D" id="3.90.1300.10">
    <property type="entry name" value="Amidase signature (AS) domain"/>
    <property type="match status" value="1"/>
</dbReference>
<dbReference type="InterPro" id="IPR020556">
    <property type="entry name" value="Amidase_CS"/>
</dbReference>
<gene>
    <name evidence="4" type="ORF">O3M35_008093</name>
</gene>
<evidence type="ECO:0000313" key="4">
    <source>
        <dbReference type="EMBL" id="KAK9506096.1"/>
    </source>
</evidence>
<reference evidence="4 5" key="1">
    <citation type="submission" date="2022-12" db="EMBL/GenBank/DDBJ databases">
        <title>Chromosome-level genome assembly of true bugs.</title>
        <authorList>
            <person name="Ma L."/>
            <person name="Li H."/>
        </authorList>
    </citation>
    <scope>NUCLEOTIDE SEQUENCE [LARGE SCALE GENOMIC DNA]</scope>
    <source>
        <strain evidence="4">Lab_2022b</strain>
    </source>
</reference>
<evidence type="ECO:0000256" key="2">
    <source>
        <dbReference type="PIRSR" id="PIRSR001221-1"/>
    </source>
</evidence>
<dbReference type="InterPro" id="IPR023631">
    <property type="entry name" value="Amidase_dom"/>
</dbReference>
<feature type="active site" description="Charge relay system" evidence="2">
    <location>
        <position position="123"/>
    </location>
</feature>
<dbReference type="PROSITE" id="PS00571">
    <property type="entry name" value="AMIDASES"/>
    <property type="match status" value="1"/>
</dbReference>
<dbReference type="EMBL" id="JAPXFL010000005">
    <property type="protein sequence ID" value="KAK9506097.1"/>
    <property type="molecule type" value="Genomic_DNA"/>
</dbReference>
<accession>A0AAW1D5V3</accession>
<comment type="similarity">
    <text evidence="1">Belongs to the amidase family.</text>
</comment>
<feature type="active site" description="Acyl-ester intermediate" evidence="2">
    <location>
        <position position="222"/>
    </location>
</feature>
<keyword evidence="5" id="KW-1185">Reference proteome</keyword>
<dbReference type="InterPro" id="IPR052739">
    <property type="entry name" value="FAAH2"/>
</dbReference>
<comment type="caution">
    <text evidence="4">The sequence shown here is derived from an EMBL/GenBank/DDBJ whole genome shotgun (WGS) entry which is preliminary data.</text>
</comment>
<dbReference type="SUPFAM" id="SSF75304">
    <property type="entry name" value="Amidase signature (AS) enzymes"/>
    <property type="match status" value="1"/>
</dbReference>
<name>A0AAW1D5V3_9HEMI</name>
<protein>
    <recommendedName>
        <fullName evidence="3">Amidase domain-containing protein</fullName>
    </recommendedName>
</protein>
<evidence type="ECO:0000256" key="1">
    <source>
        <dbReference type="ARBA" id="ARBA00009199"/>
    </source>
</evidence>
<dbReference type="PANTHER" id="PTHR43372">
    <property type="entry name" value="FATTY-ACID AMIDE HYDROLASE"/>
    <property type="match status" value="1"/>
</dbReference>
<proteinExistence type="inferred from homology"/>
<feature type="active site" description="Charge relay system" evidence="2">
    <location>
        <position position="198"/>
    </location>
</feature>
<dbReference type="InterPro" id="IPR036928">
    <property type="entry name" value="AS_sf"/>
</dbReference>
<evidence type="ECO:0000313" key="5">
    <source>
        <dbReference type="Proteomes" id="UP001461498"/>
    </source>
</evidence>
<dbReference type="Pfam" id="PF01425">
    <property type="entry name" value="Amidase"/>
    <property type="match status" value="1"/>
</dbReference>
<dbReference type="EMBL" id="JAPXFL010000005">
    <property type="protein sequence ID" value="KAK9506096.1"/>
    <property type="molecule type" value="Genomic_DNA"/>
</dbReference>
<dbReference type="PANTHER" id="PTHR43372:SF3">
    <property type="entry name" value="AT07710P-RELATED"/>
    <property type="match status" value="1"/>
</dbReference>
<organism evidence="4 5">
    <name type="scientific">Rhynocoris fuscipes</name>
    <dbReference type="NCBI Taxonomy" id="488301"/>
    <lineage>
        <taxon>Eukaryota</taxon>
        <taxon>Metazoa</taxon>
        <taxon>Ecdysozoa</taxon>
        <taxon>Arthropoda</taxon>
        <taxon>Hexapoda</taxon>
        <taxon>Insecta</taxon>
        <taxon>Pterygota</taxon>
        <taxon>Neoptera</taxon>
        <taxon>Paraneoptera</taxon>
        <taxon>Hemiptera</taxon>
        <taxon>Heteroptera</taxon>
        <taxon>Panheteroptera</taxon>
        <taxon>Cimicomorpha</taxon>
        <taxon>Reduviidae</taxon>
        <taxon>Harpactorinae</taxon>
        <taxon>Harpactorini</taxon>
        <taxon>Rhynocoris</taxon>
    </lineage>
</organism>
<dbReference type="AlphaFoldDB" id="A0AAW1D5V3"/>
<sequence>MEVITILAAIQKIIYWVLWPFNYLRSLRATIKLPAITSPYIQMSTVQIAKKIRNGEVRSREVVDAYIERIKAVNPIVNAVVEDRFKEAQEEANRVDDYIAANKDNLAIIENEKPLLGVPFTVKECCRLKGLSLSIGCLPLKGRVATEDGVAVSELRKAGAIPLCVTNTPELAMCWESNNLVTGCTRNPYNVHRTPGGSSGGEGALLGAGASPFGIGSDLGGSIRIPSMFNGIFGLKPTPEIISIEGHVPMATDLKFKQYLSLGPMARYAEDLPLLMKVMSAERARALKLDEKVDLSTLNVYFIDELIKAWYAFPVEDEIKNRMKEAVSYLKTAYGCHTEKSPLDDLDSLPETANAVITGLEGMEDILNLSAKKKNGNLNRYLEILKSIFGLSEFSIFGIIFNSVVQIKMFTKEQYEMYMKENEKFKAKFKDVLKDNGVLLFPTFPKPALQHYGILTHSYAFYYPMIFNALGLPALHVPLGLDRNGLPIGIQVIAGPYQDRLCIAVAKALEERFGGWIPPQSS</sequence>
<feature type="domain" description="Amidase" evidence="3">
    <location>
        <begin position="61"/>
        <end position="502"/>
    </location>
</feature>
<dbReference type="Proteomes" id="UP001461498">
    <property type="component" value="Unassembled WGS sequence"/>
</dbReference>